<dbReference type="AlphaFoldDB" id="A0A816HGZ5"/>
<dbReference type="Proteomes" id="UP000663828">
    <property type="component" value="Unassembled WGS sequence"/>
</dbReference>
<sequence length="95" mass="10470">MNRNFISLYILKIGHESVGTLANDSQLENEGLANNVLLKTESDPVQPFSIPAQFSPIPAGSLPPDSGRNCTGNDWNLRLNFRPENEPNRPEPTVP</sequence>
<protein>
    <submittedName>
        <fullName evidence="1">Uncharacterized protein</fullName>
    </submittedName>
</protein>
<reference evidence="1" key="1">
    <citation type="submission" date="2021-02" db="EMBL/GenBank/DDBJ databases">
        <authorList>
            <person name="Nowell W R."/>
        </authorList>
    </citation>
    <scope>NUCLEOTIDE SEQUENCE</scope>
</reference>
<dbReference type="EMBL" id="CAJNOR010017482">
    <property type="protein sequence ID" value="CAF1687388.1"/>
    <property type="molecule type" value="Genomic_DNA"/>
</dbReference>
<gene>
    <name evidence="1" type="ORF">XAT740_LOCUS62375</name>
</gene>
<comment type="caution">
    <text evidence="1">The sequence shown here is derived from an EMBL/GenBank/DDBJ whole genome shotgun (WGS) entry which is preliminary data.</text>
</comment>
<name>A0A816HGZ5_ADIRI</name>
<evidence type="ECO:0000313" key="1">
    <source>
        <dbReference type="EMBL" id="CAF1687388.1"/>
    </source>
</evidence>
<proteinExistence type="predicted"/>
<organism evidence="1 2">
    <name type="scientific">Adineta ricciae</name>
    <name type="common">Rotifer</name>
    <dbReference type="NCBI Taxonomy" id="249248"/>
    <lineage>
        <taxon>Eukaryota</taxon>
        <taxon>Metazoa</taxon>
        <taxon>Spiralia</taxon>
        <taxon>Gnathifera</taxon>
        <taxon>Rotifera</taxon>
        <taxon>Eurotatoria</taxon>
        <taxon>Bdelloidea</taxon>
        <taxon>Adinetida</taxon>
        <taxon>Adinetidae</taxon>
        <taxon>Adineta</taxon>
    </lineage>
</organism>
<evidence type="ECO:0000313" key="2">
    <source>
        <dbReference type="Proteomes" id="UP000663828"/>
    </source>
</evidence>
<accession>A0A816HGZ5</accession>
<keyword evidence="2" id="KW-1185">Reference proteome</keyword>